<evidence type="ECO:0000256" key="1">
    <source>
        <dbReference type="SAM" id="MobiDB-lite"/>
    </source>
</evidence>
<feature type="region of interest" description="Disordered" evidence="1">
    <location>
        <begin position="1"/>
        <end position="45"/>
    </location>
</feature>
<proteinExistence type="predicted"/>
<dbReference type="InterPro" id="IPR023562">
    <property type="entry name" value="ClpP/TepA"/>
</dbReference>
<organism evidence="2 3">
    <name type="scientific">Clostridium subterminale</name>
    <dbReference type="NCBI Taxonomy" id="1550"/>
    <lineage>
        <taxon>Bacteria</taxon>
        <taxon>Bacillati</taxon>
        <taxon>Bacillota</taxon>
        <taxon>Clostridia</taxon>
        <taxon>Eubacteriales</taxon>
        <taxon>Clostridiaceae</taxon>
        <taxon>Clostridium</taxon>
    </lineage>
</organism>
<reference evidence="3" key="1">
    <citation type="journal article" date="2019" name="Int. J. Syst. Evol. Microbiol.">
        <title>The Global Catalogue of Microorganisms (GCM) 10K type strain sequencing project: providing services to taxonomists for standard genome sequencing and annotation.</title>
        <authorList>
            <consortium name="The Broad Institute Genomics Platform"/>
            <consortium name="The Broad Institute Genome Sequencing Center for Infectious Disease"/>
            <person name="Wu L."/>
            <person name="Ma J."/>
        </authorList>
    </citation>
    <scope>NUCLEOTIDE SEQUENCE [LARGE SCALE GENOMIC DNA]</scope>
    <source>
        <strain evidence="3">JCM 1417</strain>
    </source>
</reference>
<dbReference type="GO" id="GO:0006508">
    <property type="term" value="P:proteolysis"/>
    <property type="evidence" value="ECO:0007669"/>
    <property type="project" value="UniProtKB-KW"/>
</dbReference>
<dbReference type="PANTHER" id="PTHR42987">
    <property type="entry name" value="PEPTIDASE S49"/>
    <property type="match status" value="1"/>
</dbReference>
<protein>
    <submittedName>
        <fullName evidence="2">ATP-dependent Clp protease proteolytic subunit</fullName>
    </submittedName>
</protein>
<dbReference type="EMBL" id="BAAACI010000001">
    <property type="protein sequence ID" value="GAA0768422.1"/>
    <property type="molecule type" value="Genomic_DNA"/>
</dbReference>
<name>A0ABP3VSP6_CLOSU</name>
<dbReference type="Gene3D" id="3.90.226.10">
    <property type="entry name" value="2-enoyl-CoA Hydratase, Chain A, domain 1"/>
    <property type="match status" value="1"/>
</dbReference>
<dbReference type="Pfam" id="PF00574">
    <property type="entry name" value="CLP_protease"/>
    <property type="match status" value="1"/>
</dbReference>
<keyword evidence="2" id="KW-0378">Hydrolase</keyword>
<keyword evidence="2" id="KW-0645">Protease</keyword>
<dbReference type="PANTHER" id="PTHR42987:SF4">
    <property type="entry name" value="PROTEASE SOHB-RELATED"/>
    <property type="match status" value="1"/>
</dbReference>
<accession>A0ABP3VSP6</accession>
<feature type="compositionally biased region" description="Basic and acidic residues" evidence="1">
    <location>
        <begin position="1"/>
        <end position="16"/>
    </location>
</feature>
<dbReference type="SUPFAM" id="SSF52096">
    <property type="entry name" value="ClpP/crotonase"/>
    <property type="match status" value="1"/>
</dbReference>
<evidence type="ECO:0000313" key="2">
    <source>
        <dbReference type="EMBL" id="GAA0768422.1"/>
    </source>
</evidence>
<sequence>MDNEEKNKKYKEDKDTKHKKNNKSKVIINEENEDEQNEEDNSRGLSKEVANLKEVGVMSVAKADDRIQVIPIVGQVEGHNISGNQTKSTKYELIIPQLIAIERDDNVKGILIVLNTAGGDVEAGLAIAEMITSLSKPTVSIVIGGGHSIGVPLATASDYSFITPSATMIVHPVRMNGFVIGVPQTFEYFRKMQERIVEFVVRTSQINSDEFRNLMSQTDELLNDIGTILIGDQAVECGLIDEVGGIREALDKLEELIKQGETKEQGEISEENSNK</sequence>
<feature type="compositionally biased region" description="Acidic residues" evidence="1">
    <location>
        <begin position="30"/>
        <end position="39"/>
    </location>
</feature>
<comment type="caution">
    <text evidence="2">The sequence shown here is derived from an EMBL/GenBank/DDBJ whole genome shotgun (WGS) entry which is preliminary data.</text>
</comment>
<evidence type="ECO:0000313" key="3">
    <source>
        <dbReference type="Proteomes" id="UP001501047"/>
    </source>
</evidence>
<dbReference type="Proteomes" id="UP001501047">
    <property type="component" value="Unassembled WGS sequence"/>
</dbReference>
<dbReference type="InterPro" id="IPR029045">
    <property type="entry name" value="ClpP/crotonase-like_dom_sf"/>
</dbReference>
<keyword evidence="3" id="KW-1185">Reference proteome</keyword>
<dbReference type="GO" id="GO:0008233">
    <property type="term" value="F:peptidase activity"/>
    <property type="evidence" value="ECO:0007669"/>
    <property type="project" value="UniProtKB-KW"/>
</dbReference>
<dbReference type="RefSeq" id="WP_343823969.1">
    <property type="nucleotide sequence ID" value="NZ_BAAACI010000001.1"/>
</dbReference>
<gene>
    <name evidence="2" type="ORF">GCM10008908_08750</name>
</gene>